<evidence type="ECO:0000256" key="1">
    <source>
        <dbReference type="SAM" id="Phobius"/>
    </source>
</evidence>
<gene>
    <name evidence="2" type="ORF">HUT09_10005</name>
</gene>
<feature type="transmembrane region" description="Helical" evidence="1">
    <location>
        <begin position="99"/>
        <end position="119"/>
    </location>
</feature>
<dbReference type="GeneID" id="87631548"/>
<organism evidence="2 3">
    <name type="scientific">Streptomyces microflavus</name>
    <name type="common">Streptomyces lipmanii</name>
    <dbReference type="NCBI Taxonomy" id="1919"/>
    <lineage>
        <taxon>Bacteria</taxon>
        <taxon>Bacillati</taxon>
        <taxon>Actinomycetota</taxon>
        <taxon>Actinomycetes</taxon>
        <taxon>Kitasatosporales</taxon>
        <taxon>Streptomycetaceae</taxon>
        <taxon>Streptomyces</taxon>
    </lineage>
</organism>
<keyword evidence="1" id="KW-0812">Transmembrane</keyword>
<sequence length="135" mass="14509">MSSGLEVSAWRGSDDPAHWAGVAVVMVLYLLIGYGLEYRSKKRRGAERPAKAAAEGLFSERQGGMMAAPEQHFASRMVMLVGGLAAGVAGFLTRGAPTAVHWLAMGGVAVLGIFAWAYFDHRTEPRTDSDSQRLL</sequence>
<proteinExistence type="predicted"/>
<name>A0A7H8MM76_STRMI</name>
<feature type="transmembrane region" description="Helical" evidence="1">
    <location>
        <begin position="73"/>
        <end position="93"/>
    </location>
</feature>
<protein>
    <submittedName>
        <fullName evidence="2">Uncharacterized protein</fullName>
    </submittedName>
</protein>
<evidence type="ECO:0000313" key="2">
    <source>
        <dbReference type="EMBL" id="QKW42874.1"/>
    </source>
</evidence>
<accession>A0A7H8MM76</accession>
<dbReference type="Proteomes" id="UP000509345">
    <property type="component" value="Chromosome"/>
</dbReference>
<evidence type="ECO:0000313" key="3">
    <source>
        <dbReference type="Proteomes" id="UP000509345"/>
    </source>
</evidence>
<dbReference type="AlphaFoldDB" id="A0A7H8MM76"/>
<dbReference type="RefSeq" id="WP_031126012.1">
    <property type="nucleotide sequence ID" value="NZ_CP054926.1"/>
</dbReference>
<keyword evidence="1" id="KW-0472">Membrane</keyword>
<dbReference type="EMBL" id="CP054926">
    <property type="protein sequence ID" value="QKW42874.1"/>
    <property type="molecule type" value="Genomic_DNA"/>
</dbReference>
<reference evidence="2 3" key="1">
    <citation type="submission" date="2020-06" db="EMBL/GenBank/DDBJ databases">
        <title>Genome mining for natural products.</title>
        <authorList>
            <person name="Zhang B."/>
            <person name="Shi J."/>
            <person name="Ge H."/>
        </authorList>
    </citation>
    <scope>NUCLEOTIDE SEQUENCE [LARGE SCALE GENOMIC DNA]</scope>
    <source>
        <strain evidence="2 3">NA06532</strain>
    </source>
</reference>
<keyword evidence="1" id="KW-1133">Transmembrane helix</keyword>
<feature type="transmembrane region" description="Helical" evidence="1">
    <location>
        <begin position="17"/>
        <end position="36"/>
    </location>
</feature>